<comment type="catalytic activity">
    <reaction evidence="1">
        <text>Hydrolysis of terminal, non-reducing alpha-D-mannose residues in alpha-D-mannosides.</text>
        <dbReference type="EC" id="3.2.1.24"/>
    </reaction>
</comment>
<evidence type="ECO:0000256" key="1">
    <source>
        <dbReference type="ARBA" id="ARBA00000365"/>
    </source>
</evidence>
<dbReference type="Pfam" id="PF17677">
    <property type="entry name" value="Glyco_hydro38C2"/>
    <property type="match status" value="1"/>
</dbReference>
<keyword evidence="5" id="KW-0479">Metal-binding</keyword>
<feature type="domain" description="Glycosyl hydrolases family 38 C-terminal" evidence="16">
    <location>
        <begin position="866"/>
        <end position="957"/>
    </location>
</feature>
<evidence type="ECO:0000256" key="10">
    <source>
        <dbReference type="ARBA" id="ARBA00023180"/>
    </source>
</evidence>
<dbReference type="GO" id="GO:0006013">
    <property type="term" value="P:mannose metabolic process"/>
    <property type="evidence" value="ECO:0007669"/>
    <property type="project" value="InterPro"/>
</dbReference>
<name>A0AAW2IDJ6_9NEOP</name>
<dbReference type="Gene3D" id="2.60.40.1360">
    <property type="match status" value="1"/>
</dbReference>
<evidence type="ECO:0000259" key="15">
    <source>
        <dbReference type="Pfam" id="PF09261"/>
    </source>
</evidence>
<dbReference type="InterPro" id="IPR011013">
    <property type="entry name" value="Gal_mutarotase_sf_dom"/>
</dbReference>
<evidence type="ECO:0000256" key="11">
    <source>
        <dbReference type="ARBA" id="ARBA00023295"/>
    </source>
</evidence>
<dbReference type="EMBL" id="JARGDH010000001">
    <property type="protein sequence ID" value="KAL0279867.1"/>
    <property type="molecule type" value="Genomic_DNA"/>
</dbReference>
<dbReference type="FunFam" id="2.60.40.1180:FF:000018">
    <property type="entry name" value="Alpha-mannosidase"/>
    <property type="match status" value="1"/>
</dbReference>
<proteinExistence type="inferred from homology"/>
<dbReference type="GO" id="GO:0046872">
    <property type="term" value="F:metal ion binding"/>
    <property type="evidence" value="ECO:0007669"/>
    <property type="project" value="UniProtKB-KW"/>
</dbReference>
<dbReference type="InterPro" id="IPR041147">
    <property type="entry name" value="GH38_C"/>
</dbReference>
<keyword evidence="12" id="KW-0812">Transmembrane</keyword>
<keyword evidence="8" id="KW-0862">Zinc</keyword>
<dbReference type="FunFam" id="1.20.1270.50:FF:000002">
    <property type="entry name" value="Alpha-mannosidase"/>
    <property type="match status" value="1"/>
</dbReference>
<dbReference type="GO" id="GO:0005764">
    <property type="term" value="C:lysosome"/>
    <property type="evidence" value="ECO:0007669"/>
    <property type="project" value="TreeGrafter"/>
</dbReference>
<keyword evidence="12" id="KW-0472">Membrane</keyword>
<dbReference type="InterPro" id="IPR048534">
    <property type="entry name" value="Man2a1-like_dom"/>
</dbReference>
<evidence type="ECO:0000256" key="7">
    <source>
        <dbReference type="ARBA" id="ARBA00022801"/>
    </source>
</evidence>
<dbReference type="InterPro" id="IPR011330">
    <property type="entry name" value="Glyco_hydro/deAcase_b/a-brl"/>
</dbReference>
<evidence type="ECO:0000256" key="12">
    <source>
        <dbReference type="SAM" id="Phobius"/>
    </source>
</evidence>
<dbReference type="Gene3D" id="2.60.40.1180">
    <property type="entry name" value="Golgi alpha-mannosidase II"/>
    <property type="match status" value="1"/>
</dbReference>
<evidence type="ECO:0000256" key="5">
    <source>
        <dbReference type="ARBA" id="ARBA00022723"/>
    </source>
</evidence>
<dbReference type="GO" id="GO:0030246">
    <property type="term" value="F:carbohydrate binding"/>
    <property type="evidence" value="ECO:0007669"/>
    <property type="project" value="InterPro"/>
</dbReference>
<feature type="domain" description="Glycosyl hydrolase family 38 C-terminal" evidence="14">
    <location>
        <begin position="589"/>
        <end position="784"/>
    </location>
</feature>
<keyword evidence="6" id="KW-0732">Signal</keyword>
<dbReference type="Pfam" id="PF21260">
    <property type="entry name" value="Laman-like_dom"/>
    <property type="match status" value="1"/>
</dbReference>
<dbReference type="SUPFAM" id="SSF88688">
    <property type="entry name" value="Families 57/38 glycoside transferase middle domain"/>
    <property type="match status" value="1"/>
</dbReference>
<dbReference type="Gene3D" id="3.20.110.10">
    <property type="entry name" value="Glycoside hydrolase 38, N terminal domain"/>
    <property type="match status" value="1"/>
</dbReference>
<keyword evidence="9" id="KW-1015">Disulfide bond</keyword>
<comment type="caution">
    <text evidence="18">The sequence shown here is derived from an EMBL/GenBank/DDBJ whole genome shotgun (WGS) entry which is preliminary data.</text>
</comment>
<dbReference type="AlphaFoldDB" id="A0AAW2IDJ6"/>
<evidence type="ECO:0000259" key="13">
    <source>
        <dbReference type="Pfam" id="PF01074"/>
    </source>
</evidence>
<sequence length="965" mass="112229">MVQGLVNMGFYQVYNKTYEEKSPKLPKRKNHVKNIFCVKWKIMTYSSILVTGVFIMLGIITYFSLGHGGNCRKGLINVHVIPYMGSTLDPYVPFDTYFENEIYKNLDTILQGLESDHSRRFTITEVYPLWKWWKNQTNEVQRSVRRLIKEGRLEVAWGGWCIPDEASINYNNFINLFTLGLRYLEDIAGRQLSPDVSFLMDNNGHSKEIASLLKAMQVKGLMLGGVSRQEQCYRRSNQKMDFLWSCSSILGIGHEKPNLLTSVLDETALRLDKYFSVENPKIDLNEFQKDIMCQSNGYRTNNIFVPIGKQIKLKYEKDMFRIIDSLVNVTLHDPKNLMNIFYSTPSQYLNSIGYNNERWWRSFADFLPYAQSKFEYWTGYYSSRPSLKYLQKITSQFLQVFKQVAALVRMGGNNTLRELEEAVGLSLHHKFVTDIDTQTTTDYFRRLLHGAVVNSRKVMSEALNKLVVQRGPNVNYESCFMLNVSKCEISENSGSFIITIYNPSGHYINKYVRIPVSQNNYKVRDGEGVYMKTQIVRIPIRMLSLPERKSRAMNELIFRATKIPPLGFKSYYISVVIGPPKEYSRRSTKRISLVFDDTTNKIVGMFREGKRYQISQEMMYYQSRLPWNSVFRPDSTPQTMRKAPQTKLLVRGELVTEYEQTFGYWLHQIVSVYEDEDYIEFKWIAGPIPAKFLTGREVIMSFKTDIKNNRAFFTDSNGRGFERRVATTKPEESISEYITRNYRALNSHIGILDSHYQLHVFNDRVQGGSSLFDGEIEIMVHRKFLNYPFGDTNVNKSDEEIATGQHWVFYGDTDDRNLSQSILKFERRHQKLWYFFAGTKGLEFKDWSINHRTQFSALRDDLPDKLKVLSLEPWKENQLMLRLENSDNRETHNIEIDLGELFKHFRVVRAGQVTLAGNGFKEENSKSGVFKTNAGIKNEKGIPVTNLRISVLPMQIAAYILDIES</sequence>
<gene>
    <name evidence="18" type="ORF">PYX00_001338</name>
</gene>
<comment type="cofactor">
    <cofactor evidence="2">
        <name>Zn(2+)</name>
        <dbReference type="ChEBI" id="CHEBI:29105"/>
    </cofactor>
</comment>
<dbReference type="InterPro" id="IPR028995">
    <property type="entry name" value="Glyco_hydro_57/38_cen_sf"/>
</dbReference>
<dbReference type="InterPro" id="IPR011682">
    <property type="entry name" value="Glyco_hydro_38_C"/>
</dbReference>
<dbReference type="PANTHER" id="PTHR11607">
    <property type="entry name" value="ALPHA-MANNOSIDASE"/>
    <property type="match status" value="1"/>
</dbReference>
<dbReference type="InterPro" id="IPR050843">
    <property type="entry name" value="Glycosyl_Hydrlase_38"/>
</dbReference>
<evidence type="ECO:0000256" key="6">
    <source>
        <dbReference type="ARBA" id="ARBA00022729"/>
    </source>
</evidence>
<dbReference type="PANTHER" id="PTHR11607:SF3">
    <property type="entry name" value="LYSOSOMAL ALPHA-MANNOSIDASE"/>
    <property type="match status" value="1"/>
</dbReference>
<dbReference type="GO" id="GO:0004559">
    <property type="term" value="F:alpha-mannosidase activity"/>
    <property type="evidence" value="ECO:0007669"/>
    <property type="project" value="UniProtKB-EC"/>
</dbReference>
<dbReference type="InterPro" id="IPR027291">
    <property type="entry name" value="Glyco_hydro_38_N_sf"/>
</dbReference>
<dbReference type="EC" id="3.2.1.24" evidence="4"/>
<accession>A0AAW2IDJ6</accession>
<dbReference type="EMBL" id="JARGDH010000001">
    <property type="protein sequence ID" value="KAL0279866.1"/>
    <property type="molecule type" value="Genomic_DNA"/>
</dbReference>
<feature type="domain" description="Glycoside hydrolase family 38 central" evidence="15">
    <location>
        <begin position="375"/>
        <end position="466"/>
    </location>
</feature>
<keyword evidence="7" id="KW-0378">Hydrolase</keyword>
<dbReference type="Pfam" id="PF07748">
    <property type="entry name" value="Glyco_hydro_38C"/>
    <property type="match status" value="1"/>
</dbReference>
<dbReference type="InterPro" id="IPR015341">
    <property type="entry name" value="Glyco_hydro_38_cen"/>
</dbReference>
<evidence type="ECO:0000259" key="14">
    <source>
        <dbReference type="Pfam" id="PF07748"/>
    </source>
</evidence>
<evidence type="ECO:0000256" key="4">
    <source>
        <dbReference type="ARBA" id="ARBA00012752"/>
    </source>
</evidence>
<keyword evidence="11" id="KW-0326">Glycosidase</keyword>
<dbReference type="Pfam" id="PF01074">
    <property type="entry name" value="Glyco_hydro_38N"/>
    <property type="match status" value="1"/>
</dbReference>
<evidence type="ECO:0000256" key="9">
    <source>
        <dbReference type="ARBA" id="ARBA00023157"/>
    </source>
</evidence>
<keyword evidence="10" id="KW-0325">Glycoprotein</keyword>
<comment type="similarity">
    <text evidence="3">Belongs to the glycosyl hydrolase 38 family.</text>
</comment>
<feature type="transmembrane region" description="Helical" evidence="12">
    <location>
        <begin position="42"/>
        <end position="65"/>
    </location>
</feature>
<protein>
    <recommendedName>
        <fullName evidence="4">alpha-mannosidase</fullName>
        <ecNumber evidence="4">3.2.1.24</ecNumber>
    </recommendedName>
</protein>
<evidence type="ECO:0000256" key="8">
    <source>
        <dbReference type="ARBA" id="ARBA00022833"/>
    </source>
</evidence>
<feature type="domain" description="Glycoside hydrolase family 38 N-terminal" evidence="13">
    <location>
        <begin position="91"/>
        <end position="359"/>
    </location>
</feature>
<dbReference type="InterPro" id="IPR013780">
    <property type="entry name" value="Glyco_hydro_b"/>
</dbReference>
<evidence type="ECO:0000313" key="18">
    <source>
        <dbReference type="EMBL" id="KAL0279866.1"/>
    </source>
</evidence>
<dbReference type="InterPro" id="IPR037094">
    <property type="entry name" value="Glyco_hydro_38_cen_sf"/>
</dbReference>
<evidence type="ECO:0000256" key="3">
    <source>
        <dbReference type="ARBA" id="ARBA00009792"/>
    </source>
</evidence>
<dbReference type="Gene3D" id="1.20.1270.50">
    <property type="entry name" value="Glycoside hydrolase family 38, central domain"/>
    <property type="match status" value="1"/>
</dbReference>
<evidence type="ECO:0000256" key="2">
    <source>
        <dbReference type="ARBA" id="ARBA00001947"/>
    </source>
</evidence>
<evidence type="ECO:0000259" key="16">
    <source>
        <dbReference type="Pfam" id="PF17677"/>
    </source>
</evidence>
<reference evidence="18" key="1">
    <citation type="journal article" date="2024" name="Gigascience">
        <title>Chromosome-level genome of the poultry shaft louse Menopon gallinae provides insight into the host-switching and adaptive evolution of parasitic lice.</title>
        <authorList>
            <person name="Xu Y."/>
            <person name="Ma L."/>
            <person name="Liu S."/>
            <person name="Liang Y."/>
            <person name="Liu Q."/>
            <person name="He Z."/>
            <person name="Tian L."/>
            <person name="Duan Y."/>
            <person name="Cai W."/>
            <person name="Li H."/>
            <person name="Song F."/>
        </authorList>
    </citation>
    <scope>NUCLEOTIDE SEQUENCE</scope>
    <source>
        <strain evidence="18">Cailab_2023a</strain>
    </source>
</reference>
<evidence type="ECO:0000259" key="17">
    <source>
        <dbReference type="Pfam" id="PF21260"/>
    </source>
</evidence>
<dbReference type="SUPFAM" id="SSF74650">
    <property type="entry name" value="Galactose mutarotase-like"/>
    <property type="match status" value="1"/>
</dbReference>
<organism evidence="18">
    <name type="scientific">Menopon gallinae</name>
    <name type="common">poultry shaft louse</name>
    <dbReference type="NCBI Taxonomy" id="328185"/>
    <lineage>
        <taxon>Eukaryota</taxon>
        <taxon>Metazoa</taxon>
        <taxon>Ecdysozoa</taxon>
        <taxon>Arthropoda</taxon>
        <taxon>Hexapoda</taxon>
        <taxon>Insecta</taxon>
        <taxon>Pterygota</taxon>
        <taxon>Neoptera</taxon>
        <taxon>Paraneoptera</taxon>
        <taxon>Psocodea</taxon>
        <taxon>Troctomorpha</taxon>
        <taxon>Phthiraptera</taxon>
        <taxon>Amblycera</taxon>
        <taxon>Menoponidae</taxon>
        <taxon>Menopon</taxon>
    </lineage>
</organism>
<keyword evidence="12" id="KW-1133">Transmembrane helix</keyword>
<dbReference type="Gene3D" id="2.70.98.30">
    <property type="entry name" value="Golgi alpha-mannosidase II, domain 4"/>
    <property type="match status" value="1"/>
</dbReference>
<feature type="domain" description="Lysosomal alpha-mannosidase-like central" evidence="17">
    <location>
        <begin position="533"/>
        <end position="573"/>
    </location>
</feature>
<dbReference type="InterPro" id="IPR000602">
    <property type="entry name" value="Glyco_hydro_38_N"/>
</dbReference>
<dbReference type="SUPFAM" id="SSF88713">
    <property type="entry name" value="Glycoside hydrolase/deacetylase"/>
    <property type="match status" value="1"/>
</dbReference>
<dbReference type="Pfam" id="PF09261">
    <property type="entry name" value="Alpha-mann_mid"/>
    <property type="match status" value="1"/>
</dbReference>